<evidence type="ECO:0000313" key="1">
    <source>
        <dbReference type="EMBL" id="GBM06136.1"/>
    </source>
</evidence>
<name>A0A4Y2CQE4_ARAVE</name>
<accession>A0A4Y2CQE4</accession>
<dbReference type="AlphaFoldDB" id="A0A4Y2CQE4"/>
<dbReference type="EMBL" id="BGPR01000223">
    <property type="protein sequence ID" value="GBM06136.1"/>
    <property type="molecule type" value="Genomic_DNA"/>
</dbReference>
<evidence type="ECO:0000313" key="2">
    <source>
        <dbReference type="Proteomes" id="UP000499080"/>
    </source>
</evidence>
<comment type="caution">
    <text evidence="1">The sequence shown here is derived from an EMBL/GenBank/DDBJ whole genome shotgun (WGS) entry which is preliminary data.</text>
</comment>
<sequence>MESLFHHLTVVEIKFGGDLCRTTAPTDGRNHPAHPSDKQLVRTINVLPSPLPASIIFFSPSITLLWSMPSLWSSVPDNSINRVCADALKDCWDCCFPP</sequence>
<dbReference type="Proteomes" id="UP000499080">
    <property type="component" value="Unassembled WGS sequence"/>
</dbReference>
<reference evidence="1 2" key="1">
    <citation type="journal article" date="2019" name="Sci. Rep.">
        <title>Orb-weaving spider Araneus ventricosus genome elucidates the spidroin gene catalogue.</title>
        <authorList>
            <person name="Kono N."/>
            <person name="Nakamura H."/>
            <person name="Ohtoshi R."/>
            <person name="Moran D.A.P."/>
            <person name="Shinohara A."/>
            <person name="Yoshida Y."/>
            <person name="Fujiwara M."/>
            <person name="Mori M."/>
            <person name="Tomita M."/>
            <person name="Arakawa K."/>
        </authorList>
    </citation>
    <scope>NUCLEOTIDE SEQUENCE [LARGE SCALE GENOMIC DNA]</scope>
</reference>
<protein>
    <submittedName>
        <fullName evidence="1">Uncharacterized protein</fullName>
    </submittedName>
</protein>
<organism evidence="1 2">
    <name type="scientific">Araneus ventricosus</name>
    <name type="common">Orbweaver spider</name>
    <name type="synonym">Epeira ventricosa</name>
    <dbReference type="NCBI Taxonomy" id="182803"/>
    <lineage>
        <taxon>Eukaryota</taxon>
        <taxon>Metazoa</taxon>
        <taxon>Ecdysozoa</taxon>
        <taxon>Arthropoda</taxon>
        <taxon>Chelicerata</taxon>
        <taxon>Arachnida</taxon>
        <taxon>Araneae</taxon>
        <taxon>Araneomorphae</taxon>
        <taxon>Entelegynae</taxon>
        <taxon>Araneoidea</taxon>
        <taxon>Araneidae</taxon>
        <taxon>Araneus</taxon>
    </lineage>
</organism>
<keyword evidence="2" id="KW-1185">Reference proteome</keyword>
<gene>
    <name evidence="1" type="ORF">AVEN_265192_1</name>
</gene>
<proteinExistence type="predicted"/>